<dbReference type="InterPro" id="IPR003489">
    <property type="entry name" value="RHF/RaiA"/>
</dbReference>
<comment type="subunit">
    <text evidence="2">Associates exclusively with 100S ribosomes, which are dimers of 70S ribosomes.</text>
</comment>
<protein>
    <recommendedName>
        <fullName evidence="3">Ribosome hibernation promoting factor</fullName>
    </recommendedName>
</protein>
<dbReference type="PANTHER" id="PTHR33231">
    <property type="entry name" value="30S RIBOSOMAL PROTEIN"/>
    <property type="match status" value="1"/>
</dbReference>
<dbReference type="AlphaFoldDB" id="A0A850SVB0"/>
<dbReference type="InterPro" id="IPR036567">
    <property type="entry name" value="RHF-like"/>
</dbReference>
<evidence type="ECO:0000256" key="4">
    <source>
        <dbReference type="SAM" id="MobiDB-lite"/>
    </source>
</evidence>
<feature type="compositionally biased region" description="Basic and acidic residues" evidence="4">
    <location>
        <begin position="98"/>
        <end position="109"/>
    </location>
</feature>
<evidence type="ECO:0000256" key="3">
    <source>
        <dbReference type="ARBA" id="ARBA00041148"/>
    </source>
</evidence>
<dbReference type="PANTHER" id="PTHR33231:SF1">
    <property type="entry name" value="30S RIBOSOMAL PROTEIN"/>
    <property type="match status" value="1"/>
</dbReference>
<keyword evidence="1" id="KW-0810">Translation regulation</keyword>
<proteinExistence type="predicted"/>
<feature type="region of interest" description="Disordered" evidence="4">
    <location>
        <begin position="91"/>
        <end position="116"/>
    </location>
</feature>
<evidence type="ECO:0000256" key="2">
    <source>
        <dbReference type="ARBA" id="ARBA00038695"/>
    </source>
</evidence>
<dbReference type="NCBIfam" id="TIGR00741">
    <property type="entry name" value="yfiA"/>
    <property type="match status" value="1"/>
</dbReference>
<name>A0A850SVB0_9BACT</name>
<dbReference type="RefSeq" id="WP_178366546.1">
    <property type="nucleotide sequence ID" value="NZ_JACADJ010000024.1"/>
</dbReference>
<dbReference type="Pfam" id="PF02482">
    <property type="entry name" value="Ribosomal_S30AE"/>
    <property type="match status" value="1"/>
</dbReference>
<dbReference type="SUPFAM" id="SSF69754">
    <property type="entry name" value="Ribosome binding protein Y (YfiA homologue)"/>
    <property type="match status" value="1"/>
</dbReference>
<evidence type="ECO:0000256" key="1">
    <source>
        <dbReference type="ARBA" id="ARBA00022845"/>
    </source>
</evidence>
<dbReference type="InterPro" id="IPR050574">
    <property type="entry name" value="HPF/YfiA_ribosome-assoc"/>
</dbReference>
<reference evidence="5 6" key="1">
    <citation type="submission" date="2020-06" db="EMBL/GenBank/DDBJ databases">
        <title>High-quality draft genome of sulfate reducer Desulfobacter latus type strain AcrS2 isolated from marine sediment.</title>
        <authorList>
            <person name="Hoppe M."/>
            <person name="Larsen C.K."/>
            <person name="Marshall I.P.G."/>
            <person name="Schramm A."/>
            <person name="Marietou A.G."/>
        </authorList>
    </citation>
    <scope>NUCLEOTIDE SEQUENCE [LARGE SCALE GENOMIC DNA]</scope>
    <source>
        <strain evidence="5 6">AcRS2</strain>
    </source>
</reference>
<sequence length="116" mass="13071">MNISITFKNVPSSDAVKSHIEKKLNKLDKMLDALAEAQVVLSEEKLRSIAEINLTCNKLKINAKDEAEDNNMYSAIDGVTEKIKTQITKFKEKQRRHLAGDKQSIKDEVLEPADSE</sequence>
<dbReference type="CDD" id="cd00552">
    <property type="entry name" value="RaiA"/>
    <property type="match status" value="1"/>
</dbReference>
<dbReference type="EMBL" id="JACADJ010000024">
    <property type="protein sequence ID" value="NWH05089.1"/>
    <property type="molecule type" value="Genomic_DNA"/>
</dbReference>
<evidence type="ECO:0000313" key="6">
    <source>
        <dbReference type="Proteomes" id="UP000553343"/>
    </source>
</evidence>
<dbReference type="GO" id="GO:0022627">
    <property type="term" value="C:cytosolic small ribosomal subunit"/>
    <property type="evidence" value="ECO:0007669"/>
    <property type="project" value="TreeGrafter"/>
</dbReference>
<dbReference type="GO" id="GO:0043024">
    <property type="term" value="F:ribosomal small subunit binding"/>
    <property type="evidence" value="ECO:0007669"/>
    <property type="project" value="TreeGrafter"/>
</dbReference>
<dbReference type="Gene3D" id="3.30.160.100">
    <property type="entry name" value="Ribosome hibernation promotion factor-like"/>
    <property type="match status" value="1"/>
</dbReference>
<accession>A0A850SVB0</accession>
<dbReference type="Proteomes" id="UP000553343">
    <property type="component" value="Unassembled WGS sequence"/>
</dbReference>
<organism evidence="5 6">
    <name type="scientific">Desulfobacter latus</name>
    <dbReference type="NCBI Taxonomy" id="2292"/>
    <lineage>
        <taxon>Bacteria</taxon>
        <taxon>Pseudomonadati</taxon>
        <taxon>Thermodesulfobacteriota</taxon>
        <taxon>Desulfobacteria</taxon>
        <taxon>Desulfobacterales</taxon>
        <taxon>Desulfobacteraceae</taxon>
        <taxon>Desulfobacter</taxon>
    </lineage>
</organism>
<comment type="caution">
    <text evidence="5">The sequence shown here is derived from an EMBL/GenBank/DDBJ whole genome shotgun (WGS) entry which is preliminary data.</text>
</comment>
<dbReference type="GO" id="GO:0045900">
    <property type="term" value="P:negative regulation of translational elongation"/>
    <property type="evidence" value="ECO:0007669"/>
    <property type="project" value="TreeGrafter"/>
</dbReference>
<keyword evidence="6" id="KW-1185">Reference proteome</keyword>
<evidence type="ECO:0000313" key="5">
    <source>
        <dbReference type="EMBL" id="NWH05089.1"/>
    </source>
</evidence>
<gene>
    <name evidence="5" type="primary">raiA</name>
    <name evidence="5" type="ORF">HXW94_08850</name>
</gene>